<dbReference type="InterPro" id="IPR016162">
    <property type="entry name" value="Ald_DH_N"/>
</dbReference>
<keyword evidence="1" id="KW-0560">Oxidoreductase</keyword>
<name>A0A3E4QTB7_9ACTN</name>
<comment type="caution">
    <text evidence="3">The sequence shown here is derived from an EMBL/GenBank/DDBJ whole genome shotgun (WGS) entry which is preliminary data.</text>
</comment>
<evidence type="ECO:0000259" key="2">
    <source>
        <dbReference type="Pfam" id="PF00171"/>
    </source>
</evidence>
<evidence type="ECO:0000256" key="1">
    <source>
        <dbReference type="ARBA" id="ARBA00023002"/>
    </source>
</evidence>
<dbReference type="InterPro" id="IPR016161">
    <property type="entry name" value="Ald_DH/histidinol_DH"/>
</dbReference>
<proteinExistence type="predicted"/>
<dbReference type="Gene3D" id="3.40.309.10">
    <property type="entry name" value="Aldehyde Dehydrogenase, Chain A, domain 2"/>
    <property type="match status" value="1"/>
</dbReference>
<sequence>MPLIDNDLLSIQEARILLEHAEESQGVLEGLGDGLVRGFMQQLRERLLPQAGDLAKQACRESDYGNPEDERALTEWVLTEMLDEVSSQLEVQQIYRDGWTHGIETGLPKGVVVSFLPDWLTVPTLLSQLLCAVKAKTPVIFSARVRTHATCESLMAEVADVAAACHYPLEALGFLHQYSEEGDAWLACQPAVRMVIDSREYERVVASDLGGKDVYHASIGNNPVFVEETADLAHCAEEVVAGKSFCYGMMPGAEQSLVVERAVDEKFRAQLKARGCYFLSDEEAESLAKTLFKPCGKPYRELIGKSAFDMARRAGLVVPESTKVLVVEKPYVSEHSVFSKAKYGPVLSYYVEESWRGACEKCIELILNSGDGNALSIFSRDGEVVRQFVLKKPVGRILVNVGTGMGATGCHSTLPKTLTITGWDNACSSDMGVTYRDFIRRRQVGVGASHGDCELLKDAGLMDPDEAAAPTACESACEKEPDRLEECREKPASESMSNWFSSLLEDVKTY</sequence>
<protein>
    <submittedName>
        <fullName evidence="3">Aldehyde dehydrogenase family protein</fullName>
    </submittedName>
</protein>
<evidence type="ECO:0000313" key="3">
    <source>
        <dbReference type="EMBL" id="RGL10436.1"/>
    </source>
</evidence>
<feature type="domain" description="Aldehyde dehydrogenase" evidence="2">
    <location>
        <begin position="99"/>
        <end position="274"/>
    </location>
</feature>
<dbReference type="Pfam" id="PF00171">
    <property type="entry name" value="Aldedh"/>
    <property type="match status" value="1"/>
</dbReference>
<dbReference type="AlphaFoldDB" id="A0A3E4QTB7"/>
<dbReference type="EMBL" id="QSRJ01000005">
    <property type="protein sequence ID" value="RGL10436.1"/>
    <property type="molecule type" value="Genomic_DNA"/>
</dbReference>
<reference evidence="3 4" key="1">
    <citation type="submission" date="2018-08" db="EMBL/GenBank/DDBJ databases">
        <title>A genome reference for cultivated species of the human gut microbiota.</title>
        <authorList>
            <person name="Zou Y."/>
            <person name="Xue W."/>
            <person name="Luo G."/>
        </authorList>
    </citation>
    <scope>NUCLEOTIDE SEQUENCE [LARGE SCALE GENOMIC DNA]</scope>
    <source>
        <strain evidence="3 4">TF08-14</strain>
    </source>
</reference>
<dbReference type="GO" id="GO:0016620">
    <property type="term" value="F:oxidoreductase activity, acting on the aldehyde or oxo group of donors, NAD or NADP as acceptor"/>
    <property type="evidence" value="ECO:0007669"/>
    <property type="project" value="InterPro"/>
</dbReference>
<dbReference type="InterPro" id="IPR015590">
    <property type="entry name" value="Aldehyde_DH_dom"/>
</dbReference>
<dbReference type="Proteomes" id="UP000260943">
    <property type="component" value="Unassembled WGS sequence"/>
</dbReference>
<dbReference type="Gene3D" id="3.40.605.10">
    <property type="entry name" value="Aldehyde Dehydrogenase, Chain A, domain 1"/>
    <property type="match status" value="1"/>
</dbReference>
<organism evidence="3 4">
    <name type="scientific">Collinsella tanakaei</name>
    <dbReference type="NCBI Taxonomy" id="626935"/>
    <lineage>
        <taxon>Bacteria</taxon>
        <taxon>Bacillati</taxon>
        <taxon>Actinomycetota</taxon>
        <taxon>Coriobacteriia</taxon>
        <taxon>Coriobacteriales</taxon>
        <taxon>Coriobacteriaceae</taxon>
        <taxon>Collinsella</taxon>
    </lineage>
</organism>
<accession>A0A3E4QTB7</accession>
<dbReference type="RefSeq" id="WP_117679497.1">
    <property type="nucleotide sequence ID" value="NZ_QSRJ01000005.1"/>
</dbReference>
<evidence type="ECO:0000313" key="4">
    <source>
        <dbReference type="Proteomes" id="UP000260943"/>
    </source>
</evidence>
<dbReference type="InterPro" id="IPR016163">
    <property type="entry name" value="Ald_DH_C"/>
</dbReference>
<dbReference type="SUPFAM" id="SSF53720">
    <property type="entry name" value="ALDH-like"/>
    <property type="match status" value="1"/>
</dbReference>
<gene>
    <name evidence="3" type="ORF">DXC81_05225</name>
</gene>